<evidence type="ECO:0000256" key="7">
    <source>
        <dbReference type="SAM" id="MobiDB-lite"/>
    </source>
</evidence>
<organism evidence="9 10">
    <name type="scientific">Massilia aerilata</name>
    <dbReference type="NCBI Taxonomy" id="453817"/>
    <lineage>
        <taxon>Bacteria</taxon>
        <taxon>Pseudomonadati</taxon>
        <taxon>Pseudomonadota</taxon>
        <taxon>Betaproteobacteria</taxon>
        <taxon>Burkholderiales</taxon>
        <taxon>Oxalobacteraceae</taxon>
        <taxon>Telluria group</taxon>
        <taxon>Massilia</taxon>
    </lineage>
</organism>
<keyword evidence="4" id="KW-0769">Symport</keyword>
<evidence type="ECO:0000256" key="3">
    <source>
        <dbReference type="ARBA" id="ARBA00022692"/>
    </source>
</evidence>
<feature type="region of interest" description="Disordered" evidence="7">
    <location>
        <begin position="1"/>
        <end position="21"/>
    </location>
</feature>
<accession>A0ABW0S5B1</accession>
<gene>
    <name evidence="9" type="ORF">ACFPO9_20505</name>
</gene>
<feature type="transmembrane region" description="Helical" evidence="8">
    <location>
        <begin position="200"/>
        <end position="219"/>
    </location>
</feature>
<dbReference type="RefSeq" id="WP_379774202.1">
    <property type="nucleotide sequence ID" value="NZ_JBHSMZ010000016.1"/>
</dbReference>
<protein>
    <submittedName>
        <fullName evidence="9">NRAMP family divalent metal transporter</fullName>
    </submittedName>
</protein>
<reference evidence="10" key="1">
    <citation type="journal article" date="2019" name="Int. J. Syst. Evol. Microbiol.">
        <title>The Global Catalogue of Microorganisms (GCM) 10K type strain sequencing project: providing services to taxonomists for standard genome sequencing and annotation.</title>
        <authorList>
            <consortium name="The Broad Institute Genomics Platform"/>
            <consortium name="The Broad Institute Genome Sequencing Center for Infectious Disease"/>
            <person name="Wu L."/>
            <person name="Ma J."/>
        </authorList>
    </citation>
    <scope>NUCLEOTIDE SEQUENCE [LARGE SCALE GENOMIC DNA]</scope>
    <source>
        <strain evidence="10">CGMCC 4.5798</strain>
    </source>
</reference>
<evidence type="ECO:0000313" key="9">
    <source>
        <dbReference type="EMBL" id="MFC5550905.1"/>
    </source>
</evidence>
<dbReference type="Proteomes" id="UP001596086">
    <property type="component" value="Unassembled WGS sequence"/>
</dbReference>
<comment type="caution">
    <text evidence="9">The sequence shown here is derived from an EMBL/GenBank/DDBJ whole genome shotgun (WGS) entry which is preliminary data.</text>
</comment>
<dbReference type="PANTHER" id="PTHR11706">
    <property type="entry name" value="SOLUTE CARRIER PROTEIN FAMILY 11 MEMBER"/>
    <property type="match status" value="1"/>
</dbReference>
<feature type="transmembrane region" description="Helical" evidence="8">
    <location>
        <begin position="350"/>
        <end position="369"/>
    </location>
</feature>
<feature type="compositionally biased region" description="Basic and acidic residues" evidence="7">
    <location>
        <begin position="1"/>
        <end position="18"/>
    </location>
</feature>
<keyword evidence="5 8" id="KW-1133">Transmembrane helix</keyword>
<feature type="transmembrane region" description="Helical" evidence="8">
    <location>
        <begin position="302"/>
        <end position="329"/>
    </location>
</feature>
<feature type="transmembrane region" description="Helical" evidence="8">
    <location>
        <begin position="375"/>
        <end position="400"/>
    </location>
</feature>
<proteinExistence type="predicted"/>
<keyword evidence="3 8" id="KW-0812">Transmembrane</keyword>
<feature type="transmembrane region" description="Helical" evidence="8">
    <location>
        <begin position="58"/>
        <end position="79"/>
    </location>
</feature>
<dbReference type="PANTHER" id="PTHR11706:SF33">
    <property type="entry name" value="NATURAL RESISTANCE-ASSOCIATED MACROPHAGE PROTEIN 2"/>
    <property type="match status" value="1"/>
</dbReference>
<evidence type="ECO:0000256" key="2">
    <source>
        <dbReference type="ARBA" id="ARBA00022448"/>
    </source>
</evidence>
<name>A0ABW0S5B1_9BURK</name>
<feature type="transmembrane region" description="Helical" evidence="8">
    <location>
        <begin position="134"/>
        <end position="154"/>
    </location>
</feature>
<dbReference type="EMBL" id="JBHSMZ010000016">
    <property type="protein sequence ID" value="MFC5550905.1"/>
    <property type="molecule type" value="Genomic_DNA"/>
</dbReference>
<evidence type="ECO:0000256" key="1">
    <source>
        <dbReference type="ARBA" id="ARBA00004141"/>
    </source>
</evidence>
<keyword evidence="6 8" id="KW-0472">Membrane</keyword>
<keyword evidence="2" id="KW-0813">Transport</keyword>
<feature type="transmembrane region" description="Helical" evidence="8">
    <location>
        <begin position="99"/>
        <end position="122"/>
    </location>
</feature>
<dbReference type="Pfam" id="PF01566">
    <property type="entry name" value="Nramp"/>
    <property type="match status" value="1"/>
</dbReference>
<feature type="transmembrane region" description="Helical" evidence="8">
    <location>
        <begin position="161"/>
        <end position="180"/>
    </location>
</feature>
<evidence type="ECO:0000256" key="8">
    <source>
        <dbReference type="SAM" id="Phobius"/>
    </source>
</evidence>
<keyword evidence="10" id="KW-1185">Reference proteome</keyword>
<evidence type="ECO:0000256" key="5">
    <source>
        <dbReference type="ARBA" id="ARBA00022989"/>
    </source>
</evidence>
<feature type="transmembrane region" description="Helical" evidence="8">
    <location>
        <begin position="256"/>
        <end position="282"/>
    </location>
</feature>
<evidence type="ECO:0000256" key="4">
    <source>
        <dbReference type="ARBA" id="ARBA00022847"/>
    </source>
</evidence>
<sequence length="437" mass="47015">MNSRDAEPALDVSGDKPSPEASAWLSKLGPGLITGAADDDPSGIATYSQAGARFGFNLLWTLLLTYPLMVAIQMISAHIGRVTGRGLATNLQRFAPRRLVWLIVGLLLVANVINIAADIAAMGDAMVLVAPGKAQWYAVGFGLLSVLLQVFIPYQRYVNLLKWLTLVLLAYVATVFVVRVPWAEVLRSTVWPQPAWHKEYLTTIVAVFGTTISPYLFFWQAAQEVEELRADADAQPLRRAPEQVKSQFRRIRFDTLVGMAVSNLVAFFIMLTTATTLHAHGAVDLQSSAQAASALKPVAGELAFVLFAAGIVGTGLLAIPVLAGSAAYAMAGTFHWKSSLDSTFSAARKFYAIIIVATLAGVGINFVPIDPIKALYWSAVLNGVIAVPVMVIMMAVASSTRIMGALKIRGRLRALGWLCTGVMALAVLTMFGAEFLY</sequence>
<comment type="subcellular location">
    <subcellularLocation>
        <location evidence="1">Membrane</location>
        <topology evidence="1">Multi-pass membrane protein</topology>
    </subcellularLocation>
</comment>
<feature type="transmembrane region" description="Helical" evidence="8">
    <location>
        <begin position="412"/>
        <end position="433"/>
    </location>
</feature>
<evidence type="ECO:0000256" key="6">
    <source>
        <dbReference type="ARBA" id="ARBA00023136"/>
    </source>
</evidence>
<evidence type="ECO:0000313" key="10">
    <source>
        <dbReference type="Proteomes" id="UP001596086"/>
    </source>
</evidence>
<dbReference type="InterPro" id="IPR001046">
    <property type="entry name" value="NRAMP_fam"/>
</dbReference>